<protein>
    <submittedName>
        <fullName evidence="1">Uncharacterized protein</fullName>
    </submittedName>
</protein>
<dbReference type="SUPFAM" id="SSF50965">
    <property type="entry name" value="Galactose oxidase, central domain"/>
    <property type="match status" value="1"/>
</dbReference>
<evidence type="ECO:0000313" key="2">
    <source>
        <dbReference type="Proteomes" id="UP001597260"/>
    </source>
</evidence>
<proteinExistence type="predicted"/>
<name>A0ABW3YGW6_9ACTN</name>
<organism evidence="1 2">
    <name type="scientific">Micromonospora sonneratiae</name>
    <dbReference type="NCBI Taxonomy" id="1184706"/>
    <lineage>
        <taxon>Bacteria</taxon>
        <taxon>Bacillati</taxon>
        <taxon>Actinomycetota</taxon>
        <taxon>Actinomycetes</taxon>
        <taxon>Micromonosporales</taxon>
        <taxon>Micromonosporaceae</taxon>
        <taxon>Micromonospora</taxon>
    </lineage>
</organism>
<dbReference type="RefSeq" id="WP_377573228.1">
    <property type="nucleotide sequence ID" value="NZ_JBHTMP010000036.1"/>
</dbReference>
<dbReference type="InterPro" id="IPR011043">
    <property type="entry name" value="Gal_Oxase/kelch_b-propeller"/>
</dbReference>
<evidence type="ECO:0000313" key="1">
    <source>
        <dbReference type="EMBL" id="MFD1323752.1"/>
    </source>
</evidence>
<dbReference type="Proteomes" id="UP001597260">
    <property type="component" value="Unassembled WGS sequence"/>
</dbReference>
<reference evidence="2" key="1">
    <citation type="journal article" date="2019" name="Int. J. Syst. Evol. Microbiol.">
        <title>The Global Catalogue of Microorganisms (GCM) 10K type strain sequencing project: providing services to taxonomists for standard genome sequencing and annotation.</title>
        <authorList>
            <consortium name="The Broad Institute Genomics Platform"/>
            <consortium name="The Broad Institute Genome Sequencing Center for Infectious Disease"/>
            <person name="Wu L."/>
            <person name="Ma J."/>
        </authorList>
    </citation>
    <scope>NUCLEOTIDE SEQUENCE [LARGE SCALE GENOMIC DNA]</scope>
    <source>
        <strain evidence="2">JCM 31037</strain>
    </source>
</reference>
<comment type="caution">
    <text evidence="1">The sequence shown here is derived from an EMBL/GenBank/DDBJ whole genome shotgun (WGS) entry which is preliminary data.</text>
</comment>
<dbReference type="EMBL" id="JBHTMP010000036">
    <property type="protein sequence ID" value="MFD1323752.1"/>
    <property type="molecule type" value="Genomic_DNA"/>
</dbReference>
<gene>
    <name evidence="1" type="ORF">ACFQ4H_21935</name>
</gene>
<accession>A0ABW3YGW6</accession>
<sequence length="306" mass="33665">MAEVGPAPTQPKPNAYDYVEPTLSGDVLFADEYQAGIRCWNGSTLAQIPQPNIPTSERYSAIGGVSCTNFFVFDSQDVPQRWHWNGTAWSNTAAGSQYPIGIVRAFAANDIWAFDTIQGKGFRFNGTTWQAVTMPTIQPDVMVGTATNNFWLLGYQSTSSRTKVAYRWNGSTWTQGTLPASYTGYFHEMAAVSANNLYVFGTTTAPGYLRFNGTAWVHEQMPGITKYVHGVAYGAGTLWVGTYYQFYRLTNGQWSEVAFPAVDNPYGMSIKDLATDPRSDTVFAGGYVGFAEGEQFPTIIKNVPVN</sequence>
<keyword evidence="2" id="KW-1185">Reference proteome</keyword>